<dbReference type="Proteomes" id="UP000218598">
    <property type="component" value="Unassembled WGS sequence"/>
</dbReference>
<dbReference type="AlphaFoldDB" id="A0A2A3YN28"/>
<dbReference type="RefSeq" id="WP_096196439.1">
    <property type="nucleotide sequence ID" value="NZ_NRGR01000005.1"/>
</dbReference>
<dbReference type="Gene3D" id="3.30.870.10">
    <property type="entry name" value="Endonuclease Chain A"/>
    <property type="match status" value="1"/>
</dbReference>
<evidence type="ECO:0000313" key="3">
    <source>
        <dbReference type="Proteomes" id="UP000218598"/>
    </source>
</evidence>
<dbReference type="OrthoDB" id="4752397at2"/>
<reference evidence="2 3" key="1">
    <citation type="journal article" date="2017" name="Elife">
        <title>Extensive horizontal gene transfer in cheese-associated bacteria.</title>
        <authorList>
            <person name="Bonham K.S."/>
            <person name="Wolfe B.E."/>
            <person name="Dutton R.J."/>
        </authorList>
    </citation>
    <scope>NUCLEOTIDE SEQUENCE [LARGE SCALE GENOMIC DNA]</scope>
    <source>
        <strain evidence="2 3">341_9</strain>
    </source>
</reference>
<evidence type="ECO:0000259" key="1">
    <source>
        <dbReference type="Pfam" id="PF13091"/>
    </source>
</evidence>
<dbReference type="CDD" id="cd09176">
    <property type="entry name" value="PLDc_unchar6"/>
    <property type="match status" value="1"/>
</dbReference>
<dbReference type="Pfam" id="PF13091">
    <property type="entry name" value="PLDc_2"/>
    <property type="match status" value="1"/>
</dbReference>
<dbReference type="SUPFAM" id="SSF56024">
    <property type="entry name" value="Phospholipase D/nuclease"/>
    <property type="match status" value="1"/>
</dbReference>
<name>A0A2A3YN28_9MICO</name>
<dbReference type="InterPro" id="IPR059166">
    <property type="entry name" value="PLD-like_cat"/>
</dbReference>
<gene>
    <name evidence="2" type="ORF">CIK66_02645</name>
</gene>
<sequence length="328" mass="36229">MGHTSTLYESATYWLDDVLTTVDGDVLLTSPYLSAEVCKRLAEAASRSSARWTLITTMDPSAVANGFLSVRGLHQLLDSGVTVRHVNRLHAKCFVVGSRAMLGSANLTGAGLGTVANQNRELGIEVAADRVEQVRETINSWPSHTIDRSNLDELLEASRGLTKQAVSMPDDELDSLSALHLAEKLLTDARDPDRSLWLKLEYGEPALDGWRQDSWFASPKKGKPGFRSGDLVVICAKDTHDCYAVVEVTEDPEFQPQSYIDLMEERTEEVDRWPWINRTIPRLVPKRLMELKLTELGVSGQGLQNGHVRLGFDQFTAGVRALARLASG</sequence>
<dbReference type="InterPro" id="IPR025202">
    <property type="entry name" value="PLD-like_dom"/>
</dbReference>
<dbReference type="EMBL" id="NRGR01000005">
    <property type="protein sequence ID" value="PCC40683.1"/>
    <property type="molecule type" value="Genomic_DNA"/>
</dbReference>
<protein>
    <recommendedName>
        <fullName evidence="1">Phospholipase D-like domain-containing protein</fullName>
    </recommendedName>
</protein>
<feature type="domain" description="Phospholipase D-like" evidence="1">
    <location>
        <begin position="26"/>
        <end position="135"/>
    </location>
</feature>
<proteinExistence type="predicted"/>
<organism evidence="2 3">
    <name type="scientific">Brachybacterium alimentarium</name>
    <dbReference type="NCBI Taxonomy" id="47845"/>
    <lineage>
        <taxon>Bacteria</taxon>
        <taxon>Bacillati</taxon>
        <taxon>Actinomycetota</taxon>
        <taxon>Actinomycetes</taxon>
        <taxon>Micrococcales</taxon>
        <taxon>Dermabacteraceae</taxon>
        <taxon>Brachybacterium</taxon>
    </lineage>
</organism>
<comment type="caution">
    <text evidence="2">The sequence shown here is derived from an EMBL/GenBank/DDBJ whole genome shotgun (WGS) entry which is preliminary data.</text>
</comment>
<accession>A0A2A3YN28</accession>
<keyword evidence="3" id="KW-1185">Reference proteome</keyword>
<evidence type="ECO:0000313" key="2">
    <source>
        <dbReference type="EMBL" id="PCC40683.1"/>
    </source>
</evidence>